<dbReference type="SMART" id="SM00382">
    <property type="entry name" value="AAA"/>
    <property type="match status" value="1"/>
</dbReference>
<dbReference type="SUPFAM" id="SSF161098">
    <property type="entry name" value="MetI-like"/>
    <property type="match status" value="1"/>
</dbReference>
<proteinExistence type="inferred from homology"/>
<accession>W9H8B5</accession>
<organism evidence="14 15">
    <name type="scientific">Skermanella stibiiresistens SB22</name>
    <dbReference type="NCBI Taxonomy" id="1385369"/>
    <lineage>
        <taxon>Bacteria</taxon>
        <taxon>Pseudomonadati</taxon>
        <taxon>Pseudomonadota</taxon>
        <taxon>Alphaproteobacteria</taxon>
        <taxon>Rhodospirillales</taxon>
        <taxon>Azospirillaceae</taxon>
        <taxon>Skermanella</taxon>
    </lineage>
</organism>
<dbReference type="FunFam" id="3.40.50.300:FF:000016">
    <property type="entry name" value="Oligopeptide ABC transporter ATP-binding component"/>
    <property type="match status" value="1"/>
</dbReference>
<dbReference type="STRING" id="1385369.N825_30390"/>
<evidence type="ECO:0000256" key="3">
    <source>
        <dbReference type="ARBA" id="ARBA00005417"/>
    </source>
</evidence>
<dbReference type="CDD" id="cd03257">
    <property type="entry name" value="ABC_NikE_OppD_transporters"/>
    <property type="match status" value="1"/>
</dbReference>
<evidence type="ECO:0000256" key="4">
    <source>
        <dbReference type="ARBA" id="ARBA00022448"/>
    </source>
</evidence>
<dbReference type="PATRIC" id="fig|1385369.3.peg.1718"/>
<feature type="domain" description="ABC transmembrane type-1" evidence="13">
    <location>
        <begin position="65"/>
        <end position="254"/>
    </location>
</feature>
<dbReference type="Pfam" id="PF00005">
    <property type="entry name" value="ABC_tran"/>
    <property type="match status" value="1"/>
</dbReference>
<feature type="transmembrane region" description="Helical" evidence="11">
    <location>
        <begin position="69"/>
        <end position="93"/>
    </location>
</feature>
<evidence type="ECO:0000256" key="11">
    <source>
        <dbReference type="RuleBase" id="RU363032"/>
    </source>
</evidence>
<dbReference type="PROSITE" id="PS00211">
    <property type="entry name" value="ABC_TRANSPORTER_1"/>
    <property type="match status" value="1"/>
</dbReference>
<dbReference type="EMBL" id="AVFL01000005">
    <property type="protein sequence ID" value="EWY41001.1"/>
    <property type="molecule type" value="Genomic_DNA"/>
</dbReference>
<dbReference type="OrthoDB" id="9815712at2"/>
<dbReference type="InterPro" id="IPR017871">
    <property type="entry name" value="ABC_transporter-like_CS"/>
</dbReference>
<evidence type="ECO:0000256" key="10">
    <source>
        <dbReference type="ARBA" id="ARBA00023136"/>
    </source>
</evidence>
<dbReference type="NCBIfam" id="TIGR01727">
    <property type="entry name" value="oligo_HPY"/>
    <property type="match status" value="1"/>
</dbReference>
<evidence type="ECO:0000256" key="5">
    <source>
        <dbReference type="ARBA" id="ARBA00022475"/>
    </source>
</evidence>
<dbReference type="Pfam" id="PF00528">
    <property type="entry name" value="BPD_transp_1"/>
    <property type="match status" value="1"/>
</dbReference>
<keyword evidence="5" id="KW-1003">Cell membrane</keyword>
<dbReference type="PANTHER" id="PTHR43297">
    <property type="entry name" value="OLIGOPEPTIDE TRANSPORT ATP-BINDING PROTEIN APPD"/>
    <property type="match status" value="1"/>
</dbReference>
<reference evidence="14 15" key="1">
    <citation type="submission" date="2013-08" db="EMBL/GenBank/DDBJ databases">
        <title>The genome sequence of Skermanella stibiiresistens.</title>
        <authorList>
            <person name="Zhu W."/>
            <person name="Wang G."/>
        </authorList>
    </citation>
    <scope>NUCLEOTIDE SEQUENCE [LARGE SCALE GENOMIC DNA]</scope>
    <source>
        <strain evidence="14 15">SB22</strain>
    </source>
</reference>
<dbReference type="RefSeq" id="WP_037449729.1">
    <property type="nucleotide sequence ID" value="NZ_AVFL01000005.1"/>
</dbReference>
<feature type="transmembrane region" description="Helical" evidence="11">
    <location>
        <begin position="206"/>
        <end position="225"/>
    </location>
</feature>
<dbReference type="InterPro" id="IPR013563">
    <property type="entry name" value="Oligopep_ABC_C"/>
</dbReference>
<evidence type="ECO:0000256" key="7">
    <source>
        <dbReference type="ARBA" id="ARBA00022741"/>
    </source>
</evidence>
<evidence type="ECO:0000256" key="2">
    <source>
        <dbReference type="ARBA" id="ARBA00004651"/>
    </source>
</evidence>
<evidence type="ECO:0000259" key="12">
    <source>
        <dbReference type="PROSITE" id="PS50893"/>
    </source>
</evidence>
<comment type="caution">
    <text evidence="14">The sequence shown here is derived from an EMBL/GenBank/DDBJ whole genome shotgun (WGS) entry which is preliminary data.</text>
</comment>
<keyword evidence="9 11" id="KW-1133">Transmembrane helix</keyword>
<feature type="transmembrane region" description="Helical" evidence="11">
    <location>
        <begin position="105"/>
        <end position="125"/>
    </location>
</feature>
<evidence type="ECO:0000259" key="13">
    <source>
        <dbReference type="PROSITE" id="PS50928"/>
    </source>
</evidence>
<dbReference type="GO" id="GO:0016887">
    <property type="term" value="F:ATP hydrolysis activity"/>
    <property type="evidence" value="ECO:0007669"/>
    <property type="project" value="InterPro"/>
</dbReference>
<dbReference type="Gene3D" id="1.10.3720.10">
    <property type="entry name" value="MetI-like"/>
    <property type="match status" value="1"/>
</dbReference>
<feature type="transmembrane region" description="Helical" evidence="11">
    <location>
        <begin position="131"/>
        <end position="154"/>
    </location>
</feature>
<protein>
    <submittedName>
        <fullName evidence="14">Peptide ABC transporter permease</fullName>
    </submittedName>
</protein>
<evidence type="ECO:0000256" key="6">
    <source>
        <dbReference type="ARBA" id="ARBA00022692"/>
    </source>
</evidence>
<sequence length="609" mass="63938">MRRLPWVSAGAVGLIILAAVLAPHIGLADPVGMDVAHRLAGPSPTHPLGQDEYGRDVLSRLLWGARTSLGIAFAAAAISCVIGTILGVVGGYVRGIAELLTVRSMDVVLCFPPLLLALLVVTLLGPGASTLVPVLVIVYLPSFTRVAYAGVLSVRGHEYVTAMKVLGAGRLRIMTRTILPNIAGPILVQFSLAAASAVVLESGLSFLGLGVVPPAPSWGLMIGAARGTMVQAPLLLLWPCLALTVTILAMNALCDGLRDMLDPHPAARRVSWFSRFRRRAPTAPLARVEPDTVLDVRGLSVAIGDPAEGRYAVRDVSFQVKAGETLAIVGESGSGKSLMSLSAIGMAPAGVEVAAGTSGMDGADLLALAPGELRKLLGDRIAMIFQDPGSSLNPVHRVGAQIAEAIRAHRPVSAAEARERAVAMLRNVGIPDPERRARAYPHELSGGMRQRVMIAMAIANGPRLLIADEPTTALDVTIQAQVLDLLAALKRDGGLALLFITHSLPVVAEIADRVAVMYAGEILEEGPTAEIFAKPRHPYTAALLRSAPQDDGPAPEGISGTVPVPGDLPAGCVFAPRCDKRIEICDETRPSLFRIGPGRSSRCLRWASL</sequence>
<feature type="transmembrane region" description="Helical" evidence="11">
    <location>
        <begin position="232"/>
        <end position="253"/>
    </location>
</feature>
<dbReference type="SUPFAM" id="SSF52540">
    <property type="entry name" value="P-loop containing nucleoside triphosphate hydrolases"/>
    <property type="match status" value="1"/>
</dbReference>
<keyword evidence="7" id="KW-0547">Nucleotide-binding</keyword>
<evidence type="ECO:0000313" key="14">
    <source>
        <dbReference type="EMBL" id="EWY41001.1"/>
    </source>
</evidence>
<dbReference type="InterPro" id="IPR000515">
    <property type="entry name" value="MetI-like"/>
</dbReference>
<keyword evidence="8" id="KW-0067">ATP-binding</keyword>
<comment type="similarity">
    <text evidence="11">Belongs to the binding-protein-dependent transport system permease family.</text>
</comment>
<evidence type="ECO:0000256" key="9">
    <source>
        <dbReference type="ARBA" id="ARBA00022989"/>
    </source>
</evidence>
<keyword evidence="4 11" id="KW-0813">Transport</keyword>
<keyword evidence="10 11" id="KW-0472">Membrane</keyword>
<dbReference type="PANTHER" id="PTHR43297:SF2">
    <property type="entry name" value="DIPEPTIDE TRANSPORT ATP-BINDING PROTEIN DPPD"/>
    <property type="match status" value="1"/>
</dbReference>
<keyword evidence="6 11" id="KW-0812">Transmembrane</keyword>
<evidence type="ECO:0000256" key="1">
    <source>
        <dbReference type="ARBA" id="ARBA00004417"/>
    </source>
</evidence>
<evidence type="ECO:0000313" key="15">
    <source>
        <dbReference type="Proteomes" id="UP000019486"/>
    </source>
</evidence>
<dbReference type="Proteomes" id="UP000019486">
    <property type="component" value="Unassembled WGS sequence"/>
</dbReference>
<gene>
    <name evidence="14" type="ORF">N825_30390</name>
</gene>
<dbReference type="PROSITE" id="PS50893">
    <property type="entry name" value="ABC_TRANSPORTER_2"/>
    <property type="match status" value="1"/>
</dbReference>
<dbReference type="PROSITE" id="PS50928">
    <property type="entry name" value="ABC_TM1"/>
    <property type="match status" value="1"/>
</dbReference>
<dbReference type="InterPro" id="IPR050388">
    <property type="entry name" value="ABC_Ni/Peptide_Import"/>
</dbReference>
<dbReference type="GO" id="GO:0005886">
    <property type="term" value="C:plasma membrane"/>
    <property type="evidence" value="ECO:0007669"/>
    <property type="project" value="UniProtKB-SubCell"/>
</dbReference>
<dbReference type="InterPro" id="IPR027417">
    <property type="entry name" value="P-loop_NTPase"/>
</dbReference>
<dbReference type="GO" id="GO:0015833">
    <property type="term" value="P:peptide transport"/>
    <property type="evidence" value="ECO:0007669"/>
    <property type="project" value="InterPro"/>
</dbReference>
<name>W9H8B5_9PROT</name>
<dbReference type="Gene3D" id="3.40.50.300">
    <property type="entry name" value="P-loop containing nucleotide triphosphate hydrolases"/>
    <property type="match status" value="1"/>
</dbReference>
<comment type="subcellular location">
    <subcellularLocation>
        <location evidence="1">Cell inner membrane</location>
        <topology evidence="1">Peripheral membrane protein</topology>
    </subcellularLocation>
    <subcellularLocation>
        <location evidence="2 11">Cell membrane</location>
        <topology evidence="2 11">Multi-pass membrane protein</topology>
    </subcellularLocation>
</comment>
<comment type="similarity">
    <text evidence="3">Belongs to the ABC transporter superfamily.</text>
</comment>
<dbReference type="CDD" id="cd06261">
    <property type="entry name" value="TM_PBP2"/>
    <property type="match status" value="1"/>
</dbReference>
<keyword evidence="15" id="KW-1185">Reference proteome</keyword>
<dbReference type="InterPro" id="IPR003593">
    <property type="entry name" value="AAA+_ATPase"/>
</dbReference>
<feature type="domain" description="ABC transporter" evidence="12">
    <location>
        <begin position="296"/>
        <end position="544"/>
    </location>
</feature>
<dbReference type="GO" id="GO:0005524">
    <property type="term" value="F:ATP binding"/>
    <property type="evidence" value="ECO:0007669"/>
    <property type="project" value="UniProtKB-KW"/>
</dbReference>
<dbReference type="GO" id="GO:0055085">
    <property type="term" value="P:transmembrane transport"/>
    <property type="evidence" value="ECO:0007669"/>
    <property type="project" value="InterPro"/>
</dbReference>
<dbReference type="InterPro" id="IPR003439">
    <property type="entry name" value="ABC_transporter-like_ATP-bd"/>
</dbReference>
<feature type="transmembrane region" description="Helical" evidence="11">
    <location>
        <begin position="178"/>
        <end position="200"/>
    </location>
</feature>
<dbReference type="Pfam" id="PF08352">
    <property type="entry name" value="oligo_HPY"/>
    <property type="match status" value="1"/>
</dbReference>
<dbReference type="InterPro" id="IPR035906">
    <property type="entry name" value="MetI-like_sf"/>
</dbReference>
<evidence type="ECO:0000256" key="8">
    <source>
        <dbReference type="ARBA" id="ARBA00022840"/>
    </source>
</evidence>
<dbReference type="AlphaFoldDB" id="W9H8B5"/>